<dbReference type="Pfam" id="PF00082">
    <property type="entry name" value="Peptidase_S8"/>
    <property type="match status" value="1"/>
</dbReference>
<dbReference type="InterPro" id="IPR022398">
    <property type="entry name" value="Peptidase_S8_His-AS"/>
</dbReference>
<dbReference type="Gene3D" id="3.30.70.80">
    <property type="entry name" value="Peptidase S8 propeptide/proteinase inhibitor I9"/>
    <property type="match status" value="1"/>
</dbReference>
<dbReference type="InterPro" id="IPR036852">
    <property type="entry name" value="Peptidase_S8/S53_dom_sf"/>
</dbReference>
<feature type="active site" description="Charge relay system" evidence="5">
    <location>
        <position position="338"/>
    </location>
</feature>
<sequence>MRGLIAALVLAATVLPADAHAAVGEVLRPAGAEVIAGKYLVTLKKSSHINALGVAASHGGQVDRVYSAALQGFAMTATEQQARRLAADPRVERVEVDAVVRGDAVRTNPIWNLDRIDQRGTVLDNRYDYPDQAGQGVTVYVMDTGVRTAHAEFEGRANVAFDAIGDGWNGQDCSTTGHGTHVAGTIAGRTFGVASKAKVASVRVLSCENSGTISQIVAGIDWITANAAKPAVVNMSLGGGQSTTEDNAVKASIAAGISYVVSAGNSESNACSKSPANVPAAITVGAANPVNERARGWAKFGDTGSNYGPCLDLFAPGESIESAHNATDHSTVVLKGTSMASPHVAGAAALLLSQSPNLTPAQVHAEILNRSVTGVLDPTTLEPPMNPPTTQKSPNRFLHTGPLAQPVCTVSDATRRAVPDQNSITVALDVTACGRKVAGNATVRVQAEHPFRGDLSARLITPSGTEIVLREANSSDTAVNLDQTFPLSLSTLDANGTWKLVLRDNFSFDEGSLAGWTLTL</sequence>
<protein>
    <submittedName>
        <fullName evidence="9">S8 family serine peptidase</fullName>
    </submittedName>
</protein>
<keyword evidence="10" id="KW-1185">Reference proteome</keyword>
<reference evidence="9 10" key="1">
    <citation type="submission" date="2023-11" db="EMBL/GenBank/DDBJ databases">
        <title>Lentzea sokolovensis, sp. nov., Lentzea kristufkii, sp. nov., and Lentzea miocenensis, sp. nov., rare actinobacteria from Sokolov Coal Basin, Miocene lacustrine sediment, Czech Republic.</title>
        <authorList>
            <person name="Lara A."/>
            <person name="Kotroba L."/>
            <person name="Nouioui I."/>
            <person name="Neumann-Schaal M."/>
            <person name="Mast Y."/>
            <person name="Chronakova A."/>
        </authorList>
    </citation>
    <scope>NUCLEOTIDE SEQUENCE [LARGE SCALE GENOMIC DNA]</scope>
    <source>
        <strain evidence="9 10">BCCO 10_0856</strain>
    </source>
</reference>
<dbReference type="InterPro" id="IPR015500">
    <property type="entry name" value="Peptidase_S8_subtilisin-rel"/>
</dbReference>
<keyword evidence="3 5" id="KW-0378">Hydrolase</keyword>
<comment type="caution">
    <text evidence="9">The sequence shown here is derived from an EMBL/GenBank/DDBJ whole genome shotgun (WGS) entry which is preliminary data.</text>
</comment>
<keyword evidence="4 5" id="KW-0720">Serine protease</keyword>
<feature type="active site" description="Charge relay system" evidence="5">
    <location>
        <position position="143"/>
    </location>
</feature>
<dbReference type="InterPro" id="IPR010259">
    <property type="entry name" value="S8pro/Inhibitor_I9"/>
</dbReference>
<feature type="domain" description="P/Homo B" evidence="8">
    <location>
        <begin position="400"/>
        <end position="520"/>
    </location>
</feature>
<dbReference type="Pfam" id="PF01483">
    <property type="entry name" value="P_proprotein"/>
    <property type="match status" value="1"/>
</dbReference>
<dbReference type="PRINTS" id="PR00723">
    <property type="entry name" value="SUBTILISIN"/>
</dbReference>
<organism evidence="9 10">
    <name type="scientific">Lentzea miocenica</name>
    <dbReference type="NCBI Taxonomy" id="3095431"/>
    <lineage>
        <taxon>Bacteria</taxon>
        <taxon>Bacillati</taxon>
        <taxon>Actinomycetota</taxon>
        <taxon>Actinomycetes</taxon>
        <taxon>Pseudonocardiales</taxon>
        <taxon>Pseudonocardiaceae</taxon>
        <taxon>Lentzea</taxon>
    </lineage>
</organism>
<dbReference type="InterPro" id="IPR008979">
    <property type="entry name" value="Galactose-bd-like_sf"/>
</dbReference>
<dbReference type="PROSITE" id="PS00138">
    <property type="entry name" value="SUBTILASE_SER"/>
    <property type="match status" value="1"/>
</dbReference>
<evidence type="ECO:0000259" key="8">
    <source>
        <dbReference type="PROSITE" id="PS51829"/>
    </source>
</evidence>
<evidence type="ECO:0000256" key="7">
    <source>
        <dbReference type="SAM" id="SignalP"/>
    </source>
</evidence>
<dbReference type="PROSITE" id="PS51829">
    <property type="entry name" value="P_HOMO_B"/>
    <property type="match status" value="1"/>
</dbReference>
<keyword evidence="7" id="KW-0732">Signal</keyword>
<dbReference type="InterPro" id="IPR023827">
    <property type="entry name" value="Peptidase_S8_Asp-AS"/>
</dbReference>
<proteinExistence type="inferred from homology"/>
<dbReference type="PANTHER" id="PTHR43806:SF11">
    <property type="entry name" value="CEREVISIN-RELATED"/>
    <property type="match status" value="1"/>
</dbReference>
<dbReference type="PROSITE" id="PS00136">
    <property type="entry name" value="SUBTILASE_ASP"/>
    <property type="match status" value="1"/>
</dbReference>
<dbReference type="PANTHER" id="PTHR43806">
    <property type="entry name" value="PEPTIDASE S8"/>
    <property type="match status" value="1"/>
</dbReference>
<dbReference type="SUPFAM" id="SSF52743">
    <property type="entry name" value="Subtilisin-like"/>
    <property type="match status" value="1"/>
</dbReference>
<dbReference type="Pfam" id="PF05922">
    <property type="entry name" value="Inhibitor_I9"/>
    <property type="match status" value="1"/>
</dbReference>
<evidence type="ECO:0000313" key="10">
    <source>
        <dbReference type="Proteomes" id="UP001285521"/>
    </source>
</evidence>
<evidence type="ECO:0000256" key="4">
    <source>
        <dbReference type="ARBA" id="ARBA00022825"/>
    </source>
</evidence>
<comment type="similarity">
    <text evidence="1 5 6">Belongs to the peptidase S8 family.</text>
</comment>
<keyword evidence="2 5" id="KW-0645">Protease</keyword>
<dbReference type="InterPro" id="IPR000209">
    <property type="entry name" value="Peptidase_S8/S53_dom"/>
</dbReference>
<evidence type="ECO:0000256" key="6">
    <source>
        <dbReference type="RuleBase" id="RU003355"/>
    </source>
</evidence>
<accession>A0ABU4T7M4</accession>
<evidence type="ECO:0000256" key="3">
    <source>
        <dbReference type="ARBA" id="ARBA00022801"/>
    </source>
</evidence>
<dbReference type="InterPro" id="IPR002884">
    <property type="entry name" value="P_dom"/>
</dbReference>
<dbReference type="InterPro" id="IPR023828">
    <property type="entry name" value="Peptidase_S8_Ser-AS"/>
</dbReference>
<dbReference type="InterPro" id="IPR050131">
    <property type="entry name" value="Peptidase_S8_subtilisin-like"/>
</dbReference>
<dbReference type="PROSITE" id="PS51892">
    <property type="entry name" value="SUBTILASE"/>
    <property type="match status" value="1"/>
</dbReference>
<dbReference type="RefSeq" id="WP_319969201.1">
    <property type="nucleotide sequence ID" value="NZ_JAXAVW010000025.1"/>
</dbReference>
<gene>
    <name evidence="9" type="ORF">SK803_28490</name>
</gene>
<dbReference type="Proteomes" id="UP001285521">
    <property type="component" value="Unassembled WGS sequence"/>
</dbReference>
<feature type="chain" id="PRO_5046629715" evidence="7">
    <location>
        <begin position="22"/>
        <end position="520"/>
    </location>
</feature>
<evidence type="ECO:0000313" key="9">
    <source>
        <dbReference type="EMBL" id="MDX8034176.1"/>
    </source>
</evidence>
<dbReference type="Gene3D" id="3.40.50.200">
    <property type="entry name" value="Peptidase S8/S53 domain"/>
    <property type="match status" value="1"/>
</dbReference>
<evidence type="ECO:0000256" key="5">
    <source>
        <dbReference type="PROSITE-ProRule" id="PRU01240"/>
    </source>
</evidence>
<dbReference type="InterPro" id="IPR034193">
    <property type="entry name" value="PCSK9_ProteinaseK-like"/>
</dbReference>
<feature type="active site" description="Charge relay system" evidence="5">
    <location>
        <position position="178"/>
    </location>
</feature>
<evidence type="ECO:0000256" key="2">
    <source>
        <dbReference type="ARBA" id="ARBA00022670"/>
    </source>
</evidence>
<evidence type="ECO:0000256" key="1">
    <source>
        <dbReference type="ARBA" id="ARBA00011073"/>
    </source>
</evidence>
<dbReference type="InterPro" id="IPR037045">
    <property type="entry name" value="S8pro/Inhibitor_I9_sf"/>
</dbReference>
<dbReference type="EMBL" id="JAXAVW010000025">
    <property type="protein sequence ID" value="MDX8034176.1"/>
    <property type="molecule type" value="Genomic_DNA"/>
</dbReference>
<dbReference type="Gene3D" id="2.60.120.260">
    <property type="entry name" value="Galactose-binding domain-like"/>
    <property type="match status" value="1"/>
</dbReference>
<dbReference type="PROSITE" id="PS00137">
    <property type="entry name" value="SUBTILASE_HIS"/>
    <property type="match status" value="1"/>
</dbReference>
<dbReference type="CDD" id="cd04077">
    <property type="entry name" value="Peptidases_S8_PCSK9_ProteinaseK_like"/>
    <property type="match status" value="1"/>
</dbReference>
<feature type="signal peptide" evidence="7">
    <location>
        <begin position="1"/>
        <end position="21"/>
    </location>
</feature>
<name>A0ABU4T7M4_9PSEU</name>
<dbReference type="SUPFAM" id="SSF49785">
    <property type="entry name" value="Galactose-binding domain-like"/>
    <property type="match status" value="1"/>
</dbReference>